<evidence type="ECO:0000256" key="1">
    <source>
        <dbReference type="SAM" id="MobiDB-lite"/>
    </source>
</evidence>
<protein>
    <submittedName>
        <fullName evidence="2">Uncharacterized protein</fullName>
    </submittedName>
</protein>
<evidence type="ECO:0000313" key="3">
    <source>
        <dbReference type="Proteomes" id="UP000021315"/>
    </source>
</evidence>
<gene>
    <name evidence="2" type="ORF">AW06_004370</name>
</gene>
<name>A0A080M0S1_9PROT</name>
<evidence type="ECO:0000313" key="2">
    <source>
        <dbReference type="EMBL" id="KFB74686.1"/>
    </source>
</evidence>
<keyword evidence="3" id="KW-1185">Reference proteome</keyword>
<feature type="compositionally biased region" description="Low complexity" evidence="1">
    <location>
        <begin position="31"/>
        <end position="41"/>
    </location>
</feature>
<proteinExistence type="predicted"/>
<comment type="caution">
    <text evidence="2">The sequence shown here is derived from an EMBL/GenBank/DDBJ whole genome shotgun (WGS) entry which is preliminary data.</text>
</comment>
<dbReference type="AlphaFoldDB" id="A0A080M0S1"/>
<dbReference type="Proteomes" id="UP000021315">
    <property type="component" value="Unassembled WGS sequence"/>
</dbReference>
<accession>A0A080M0S1</accession>
<organism evidence="2 3">
    <name type="scientific">Candidatus Accumulibacter cognatus</name>
    <dbReference type="NCBI Taxonomy" id="2954383"/>
    <lineage>
        <taxon>Bacteria</taxon>
        <taxon>Pseudomonadati</taxon>
        <taxon>Pseudomonadota</taxon>
        <taxon>Betaproteobacteria</taxon>
        <taxon>Candidatus Accumulibacter</taxon>
    </lineage>
</organism>
<dbReference type="EMBL" id="JDST02000148">
    <property type="protein sequence ID" value="KFB74686.1"/>
    <property type="molecule type" value="Genomic_DNA"/>
</dbReference>
<sequence>MPPAHFIQQLAVVGVVGNEPVREIDDDVHLAPPAAQQPPRQALRRAQQRQFADQGRHVERAAPWRRQRPLQRRPQARAADQRRVRRAAGSPRLAVEAGQRRQGLALGCCLRFIDGVLDEREMRRREGRPAPDLGGGSLTRPGAAGVGRWLLPFAGRQIASLLRLRLRMQVEEEGERRQGGFDRLLAARRFCAMGGDGRAQQVGAAGEAVTNGHDFAKHP</sequence>
<feature type="region of interest" description="Disordered" evidence="1">
    <location>
        <begin position="31"/>
        <end position="96"/>
    </location>
</feature>
<feature type="compositionally biased region" description="Basic residues" evidence="1">
    <location>
        <begin position="63"/>
        <end position="75"/>
    </location>
</feature>
<reference evidence="2" key="1">
    <citation type="submission" date="2014-02" db="EMBL/GenBank/DDBJ databases">
        <title>Expanding our view of genomic diversity in Candidatus Accumulibacter clades.</title>
        <authorList>
            <person name="Skennerton C.T."/>
            <person name="Barr J.J."/>
            <person name="Slater F.R."/>
            <person name="Bond P.L."/>
            <person name="Tyson G.W."/>
        </authorList>
    </citation>
    <scope>NUCLEOTIDE SEQUENCE [LARGE SCALE GENOMIC DNA]</scope>
</reference>